<dbReference type="PANTHER" id="PTHR30399:SF1">
    <property type="entry name" value="UTP PYROPHOSPHATASE"/>
    <property type="match status" value="1"/>
</dbReference>
<dbReference type="Proteomes" id="UP000661918">
    <property type="component" value="Unassembled WGS sequence"/>
</dbReference>
<organism evidence="2 3">
    <name type="scientific">Deinococcus aerophilus</name>
    <dbReference type="NCBI Taxonomy" id="522488"/>
    <lineage>
        <taxon>Bacteria</taxon>
        <taxon>Thermotogati</taxon>
        <taxon>Deinococcota</taxon>
        <taxon>Deinococci</taxon>
        <taxon>Deinococcales</taxon>
        <taxon>Deinococcaceae</taxon>
        <taxon>Deinococcus</taxon>
    </lineage>
</organism>
<sequence length="235" mass="26324">MLLWMLGDGATEDWTVAGVRVQVRRSARRRTVALQVRPGEVVLYAPVHVPAARLQDFLGERRAWAARHLAQYAARPVVGRAFGDGAALPFMGECLTLRLDPACRQPQRVGPDLRLPGPPEDAERWVEAWTRAACLEPYTALVTACARTLGAEERLGRVRVSGAGGRWGSCTSRGDIRLHWRLSRAPLEVLRYVALHEAAHLLELNHSPRYWALVARVMPEHAAQRRWLKENGQLL</sequence>
<dbReference type="InterPro" id="IPR002725">
    <property type="entry name" value="YgjP-like_metallopeptidase"/>
</dbReference>
<evidence type="ECO:0000313" key="2">
    <source>
        <dbReference type="EMBL" id="GGM07524.1"/>
    </source>
</evidence>
<accession>A0ABQ2GR17</accession>
<dbReference type="Pfam" id="PF01863">
    <property type="entry name" value="YgjP-like"/>
    <property type="match status" value="1"/>
</dbReference>
<feature type="domain" description="YgjP-like metallopeptidase" evidence="1">
    <location>
        <begin position="30"/>
        <end position="231"/>
    </location>
</feature>
<dbReference type="RefSeq" id="WP_229752960.1">
    <property type="nucleotide sequence ID" value="NZ_BMOM01000009.1"/>
</dbReference>
<evidence type="ECO:0000313" key="3">
    <source>
        <dbReference type="Proteomes" id="UP000661918"/>
    </source>
</evidence>
<dbReference type="Gene3D" id="3.30.2010.10">
    <property type="entry name" value="Metalloproteases ('zincins'), catalytic domain"/>
    <property type="match status" value="1"/>
</dbReference>
<reference evidence="3" key="1">
    <citation type="journal article" date="2019" name="Int. J. Syst. Evol. Microbiol.">
        <title>The Global Catalogue of Microorganisms (GCM) 10K type strain sequencing project: providing services to taxonomists for standard genome sequencing and annotation.</title>
        <authorList>
            <consortium name="The Broad Institute Genomics Platform"/>
            <consortium name="The Broad Institute Genome Sequencing Center for Infectious Disease"/>
            <person name="Wu L."/>
            <person name="Ma J."/>
        </authorList>
    </citation>
    <scope>NUCLEOTIDE SEQUENCE [LARGE SCALE GENOMIC DNA]</scope>
    <source>
        <strain evidence="3">JCM 15443</strain>
    </source>
</reference>
<dbReference type="PANTHER" id="PTHR30399">
    <property type="entry name" value="UNCHARACTERIZED PROTEIN YGJP"/>
    <property type="match status" value="1"/>
</dbReference>
<protein>
    <recommendedName>
        <fullName evidence="1">YgjP-like metallopeptidase domain-containing protein</fullName>
    </recommendedName>
</protein>
<name>A0ABQ2GR17_9DEIO</name>
<proteinExistence type="predicted"/>
<dbReference type="CDD" id="cd07344">
    <property type="entry name" value="M48_yhfN_like"/>
    <property type="match status" value="1"/>
</dbReference>
<evidence type="ECO:0000259" key="1">
    <source>
        <dbReference type="Pfam" id="PF01863"/>
    </source>
</evidence>
<dbReference type="EMBL" id="BMOM01000009">
    <property type="protein sequence ID" value="GGM07524.1"/>
    <property type="molecule type" value="Genomic_DNA"/>
</dbReference>
<comment type="caution">
    <text evidence="2">The sequence shown here is derived from an EMBL/GenBank/DDBJ whole genome shotgun (WGS) entry which is preliminary data.</text>
</comment>
<gene>
    <name evidence="2" type="ORF">GCM10010841_14770</name>
</gene>
<dbReference type="InterPro" id="IPR053136">
    <property type="entry name" value="UTP_pyrophosphatase-like"/>
</dbReference>
<keyword evidence="3" id="KW-1185">Reference proteome</keyword>